<evidence type="ECO:0000313" key="2">
    <source>
        <dbReference type="Proteomes" id="UP001519460"/>
    </source>
</evidence>
<accession>A0ABD0L2E0</accession>
<dbReference type="Proteomes" id="UP001519460">
    <property type="component" value="Unassembled WGS sequence"/>
</dbReference>
<name>A0ABD0L2E0_9CAEN</name>
<protein>
    <submittedName>
        <fullName evidence="1">Uncharacterized protein</fullName>
    </submittedName>
</protein>
<sequence>VLKLGQINLYPSWSTRWCDEVMLCGRAPLSLRIFVMESTVNRTYDVIQQRERFVKEGIGNMQGDPD</sequence>
<organism evidence="1 2">
    <name type="scientific">Batillaria attramentaria</name>
    <dbReference type="NCBI Taxonomy" id="370345"/>
    <lineage>
        <taxon>Eukaryota</taxon>
        <taxon>Metazoa</taxon>
        <taxon>Spiralia</taxon>
        <taxon>Lophotrochozoa</taxon>
        <taxon>Mollusca</taxon>
        <taxon>Gastropoda</taxon>
        <taxon>Caenogastropoda</taxon>
        <taxon>Sorbeoconcha</taxon>
        <taxon>Cerithioidea</taxon>
        <taxon>Batillariidae</taxon>
        <taxon>Batillaria</taxon>
    </lineage>
</organism>
<gene>
    <name evidence="1" type="ORF">BaRGS_00015227</name>
</gene>
<feature type="non-terminal residue" evidence="1">
    <location>
        <position position="1"/>
    </location>
</feature>
<dbReference type="AlphaFoldDB" id="A0ABD0L2E0"/>
<keyword evidence="2" id="KW-1185">Reference proteome</keyword>
<dbReference type="EMBL" id="JACVVK020000092">
    <property type="protein sequence ID" value="KAK7493516.1"/>
    <property type="molecule type" value="Genomic_DNA"/>
</dbReference>
<evidence type="ECO:0000313" key="1">
    <source>
        <dbReference type="EMBL" id="KAK7493516.1"/>
    </source>
</evidence>
<proteinExistence type="predicted"/>
<reference evidence="1 2" key="1">
    <citation type="journal article" date="2023" name="Sci. Data">
        <title>Genome assembly of the Korean intertidal mud-creeper Batillaria attramentaria.</title>
        <authorList>
            <person name="Patra A.K."/>
            <person name="Ho P.T."/>
            <person name="Jun S."/>
            <person name="Lee S.J."/>
            <person name="Kim Y."/>
            <person name="Won Y.J."/>
        </authorList>
    </citation>
    <scope>NUCLEOTIDE SEQUENCE [LARGE SCALE GENOMIC DNA]</scope>
    <source>
        <strain evidence="1">Wonlab-2016</strain>
    </source>
</reference>
<feature type="non-terminal residue" evidence="1">
    <location>
        <position position="66"/>
    </location>
</feature>
<comment type="caution">
    <text evidence="1">The sequence shown here is derived from an EMBL/GenBank/DDBJ whole genome shotgun (WGS) entry which is preliminary data.</text>
</comment>